<dbReference type="Pfam" id="PF13561">
    <property type="entry name" value="adh_short_C2"/>
    <property type="match status" value="1"/>
</dbReference>
<dbReference type="PANTHER" id="PTHR48107:SF7">
    <property type="entry name" value="RE15974P"/>
    <property type="match status" value="1"/>
</dbReference>
<dbReference type="OrthoDB" id="5327538at2759"/>
<dbReference type="Gene3D" id="3.40.50.720">
    <property type="entry name" value="NAD(P)-binding Rossmann-like Domain"/>
    <property type="match status" value="1"/>
</dbReference>
<dbReference type="PANTHER" id="PTHR48107">
    <property type="entry name" value="NADPH-DEPENDENT ALDEHYDE REDUCTASE-LIKE PROTEIN, CHLOROPLASTIC-RELATED"/>
    <property type="match status" value="1"/>
</dbReference>
<dbReference type="Proteomes" id="UP000308730">
    <property type="component" value="Unassembled WGS sequence"/>
</dbReference>
<evidence type="ECO:0000256" key="1">
    <source>
        <dbReference type="ARBA" id="ARBA00006484"/>
    </source>
</evidence>
<dbReference type="InterPro" id="IPR002347">
    <property type="entry name" value="SDR_fam"/>
</dbReference>
<protein>
    <recommendedName>
        <fullName evidence="5">Ketoreductase (KR) domain-containing protein</fullName>
    </recommendedName>
</protein>
<evidence type="ECO:0000256" key="2">
    <source>
        <dbReference type="ARBA" id="ARBA00023002"/>
    </source>
</evidence>
<comment type="similarity">
    <text evidence="1">Belongs to the short-chain dehydrogenases/reductases (SDR) family.</text>
</comment>
<dbReference type="GO" id="GO:0016614">
    <property type="term" value="F:oxidoreductase activity, acting on CH-OH group of donors"/>
    <property type="evidence" value="ECO:0007669"/>
    <property type="project" value="UniProtKB-ARBA"/>
</dbReference>
<accession>A0A4S4MS26</accession>
<dbReference type="AlphaFoldDB" id="A0A4S4MS26"/>
<sequence length="197" mass="21244">MAATRVAYGINMEEGGGRAVVVKADVSTIEGGKKVLDFCVEQFGPPNILVLNAGLMGTRTLSEIDEEYYDQNFNTNVKGPLFMAKTAAEIMKEVSYVLPIGLLFLATKGAVEQIVRVLAKDLGERGITVNAIAPGPVDTPLFRAGKTSTLIRRIELLHPQQRLPQPDEISPLVAFLSTTEAQWVNGQILGVNGAYSV</sequence>
<dbReference type="PRINTS" id="PR00081">
    <property type="entry name" value="GDHRDH"/>
</dbReference>
<evidence type="ECO:0000313" key="4">
    <source>
        <dbReference type="Proteomes" id="UP000308730"/>
    </source>
</evidence>
<keyword evidence="2" id="KW-0560">Oxidoreductase</keyword>
<dbReference type="EMBL" id="SGPM01000193">
    <property type="protein sequence ID" value="THH28227.1"/>
    <property type="molecule type" value="Genomic_DNA"/>
</dbReference>
<organism evidence="3 4">
    <name type="scientific">Antrodiella citrinella</name>
    <dbReference type="NCBI Taxonomy" id="2447956"/>
    <lineage>
        <taxon>Eukaryota</taxon>
        <taxon>Fungi</taxon>
        <taxon>Dikarya</taxon>
        <taxon>Basidiomycota</taxon>
        <taxon>Agaricomycotina</taxon>
        <taxon>Agaricomycetes</taxon>
        <taxon>Polyporales</taxon>
        <taxon>Steccherinaceae</taxon>
        <taxon>Antrodiella</taxon>
    </lineage>
</organism>
<comment type="caution">
    <text evidence="3">The sequence shown here is derived from an EMBL/GenBank/DDBJ whole genome shotgun (WGS) entry which is preliminary data.</text>
</comment>
<proteinExistence type="inferred from homology"/>
<gene>
    <name evidence="3" type="ORF">EUX98_g5974</name>
</gene>
<evidence type="ECO:0000313" key="3">
    <source>
        <dbReference type="EMBL" id="THH28227.1"/>
    </source>
</evidence>
<dbReference type="InterPro" id="IPR036291">
    <property type="entry name" value="NAD(P)-bd_dom_sf"/>
</dbReference>
<reference evidence="3 4" key="1">
    <citation type="submission" date="2019-02" db="EMBL/GenBank/DDBJ databases">
        <title>Genome sequencing of the rare red list fungi Antrodiella citrinella (Flaviporus citrinellus).</title>
        <authorList>
            <person name="Buettner E."/>
            <person name="Kellner H."/>
        </authorList>
    </citation>
    <scope>NUCLEOTIDE SEQUENCE [LARGE SCALE GENOMIC DNA]</scope>
    <source>
        <strain evidence="3 4">DSM 108506</strain>
    </source>
</reference>
<name>A0A4S4MS26_9APHY</name>
<dbReference type="SUPFAM" id="SSF51735">
    <property type="entry name" value="NAD(P)-binding Rossmann-fold domains"/>
    <property type="match status" value="1"/>
</dbReference>
<keyword evidence="4" id="KW-1185">Reference proteome</keyword>
<evidence type="ECO:0008006" key="5">
    <source>
        <dbReference type="Google" id="ProtNLM"/>
    </source>
</evidence>